<dbReference type="AlphaFoldDB" id="Q097T0"/>
<reference evidence="2 4" key="1">
    <citation type="submission" date="2006-04" db="EMBL/GenBank/DDBJ databases">
        <authorList>
            <person name="Nierman W.C."/>
        </authorList>
    </citation>
    <scope>NUCLEOTIDE SEQUENCE [LARGE SCALE GENOMIC DNA]</scope>
    <source>
        <strain evidence="2 4">DW4/3-1</strain>
    </source>
</reference>
<organism evidence="2 4">
    <name type="scientific">Stigmatella aurantiaca (strain DW4/3-1)</name>
    <dbReference type="NCBI Taxonomy" id="378806"/>
    <lineage>
        <taxon>Bacteria</taxon>
        <taxon>Pseudomonadati</taxon>
        <taxon>Myxococcota</taxon>
        <taxon>Myxococcia</taxon>
        <taxon>Myxococcales</taxon>
        <taxon>Cystobacterineae</taxon>
        <taxon>Archangiaceae</taxon>
        <taxon>Stigmatella</taxon>
    </lineage>
</organism>
<evidence type="ECO:0000313" key="1">
    <source>
        <dbReference type="EMBL" id="ADO68429.1"/>
    </source>
</evidence>
<dbReference type="eggNOG" id="ENOG5032ASR">
    <property type="taxonomic scope" value="Bacteria"/>
</dbReference>
<keyword evidence="3" id="KW-1185">Reference proteome</keyword>
<sequence>MAAWTRTGSARGWLKVLSMAALLFPAWGLAAAPGARSFPLTPLEESLVLNPQGAPAMVRQPVLGYLHATSEGWQLVFPPAGVSRVGLQPAPTDTVDAALEDLTSNAIAPHAVLFRVDF</sequence>
<accession>Q097T0</accession>
<evidence type="ECO:0000313" key="2">
    <source>
        <dbReference type="EMBL" id="EAU68036.1"/>
    </source>
</evidence>
<proteinExistence type="predicted"/>
<dbReference type="Proteomes" id="UP000032702">
    <property type="component" value="Unassembled WGS sequence"/>
</dbReference>
<protein>
    <submittedName>
        <fullName evidence="2">Uncharacterized protein</fullName>
    </submittedName>
</protein>
<name>Q097T0_STIAD</name>
<dbReference type="RefSeq" id="WP_002612482.1">
    <property type="nucleotide sequence ID" value="NC_014623.1"/>
</dbReference>
<dbReference type="KEGG" id="sur:STAUR_0625"/>
<dbReference type="EMBL" id="AAMD01000023">
    <property type="protein sequence ID" value="EAU68036.1"/>
    <property type="molecule type" value="Genomic_DNA"/>
</dbReference>
<gene>
    <name evidence="1" type="ordered locus">STAUR_0625</name>
    <name evidence="2" type="ORF">STIAU_0825</name>
</gene>
<dbReference type="Proteomes" id="UP000001351">
    <property type="component" value="Chromosome"/>
</dbReference>
<dbReference type="EMBL" id="CP002271">
    <property type="protein sequence ID" value="ADO68429.1"/>
    <property type="molecule type" value="Genomic_DNA"/>
</dbReference>
<evidence type="ECO:0000313" key="3">
    <source>
        <dbReference type="Proteomes" id="UP000001351"/>
    </source>
</evidence>
<dbReference type="HOGENOM" id="CLU_2071708_0_0_7"/>
<evidence type="ECO:0000313" key="4">
    <source>
        <dbReference type="Proteomes" id="UP000032702"/>
    </source>
</evidence>
<reference evidence="1 3" key="2">
    <citation type="journal article" date="2011" name="Mol. Biol. Evol.">
        <title>Comparative genomic analysis of fruiting body formation in Myxococcales.</title>
        <authorList>
            <person name="Huntley S."/>
            <person name="Hamann N."/>
            <person name="Wegener-Feldbrugge S."/>
            <person name="Treuner-Lange A."/>
            <person name="Kube M."/>
            <person name="Reinhardt R."/>
            <person name="Klages S."/>
            <person name="Muller R."/>
            <person name="Ronning C.M."/>
            <person name="Nierman W.C."/>
            <person name="Sogaard-Andersen L."/>
        </authorList>
    </citation>
    <scope>NUCLEOTIDE SEQUENCE [LARGE SCALE GENOMIC DNA]</scope>
    <source>
        <strain evidence="1 3">DW4/3-1</strain>
    </source>
</reference>
<dbReference type="OrthoDB" id="5526289at2"/>